<feature type="region of interest" description="Disordered" evidence="2">
    <location>
        <begin position="431"/>
        <end position="454"/>
    </location>
</feature>
<evidence type="ECO:0008006" key="5">
    <source>
        <dbReference type="Google" id="ProtNLM"/>
    </source>
</evidence>
<evidence type="ECO:0000256" key="1">
    <source>
        <dbReference type="SAM" id="Coils"/>
    </source>
</evidence>
<organism evidence="3 4">
    <name type="scientific">Tanacetum coccineum</name>
    <dbReference type="NCBI Taxonomy" id="301880"/>
    <lineage>
        <taxon>Eukaryota</taxon>
        <taxon>Viridiplantae</taxon>
        <taxon>Streptophyta</taxon>
        <taxon>Embryophyta</taxon>
        <taxon>Tracheophyta</taxon>
        <taxon>Spermatophyta</taxon>
        <taxon>Magnoliopsida</taxon>
        <taxon>eudicotyledons</taxon>
        <taxon>Gunneridae</taxon>
        <taxon>Pentapetalae</taxon>
        <taxon>asterids</taxon>
        <taxon>campanulids</taxon>
        <taxon>Asterales</taxon>
        <taxon>Asteraceae</taxon>
        <taxon>Asteroideae</taxon>
        <taxon>Anthemideae</taxon>
        <taxon>Anthemidinae</taxon>
        <taxon>Tanacetum</taxon>
    </lineage>
</organism>
<feature type="region of interest" description="Disordered" evidence="2">
    <location>
        <begin position="588"/>
        <end position="617"/>
    </location>
</feature>
<reference evidence="3" key="1">
    <citation type="journal article" date="2022" name="Int. J. Mol. Sci.">
        <title>Draft Genome of Tanacetum Coccineum: Genomic Comparison of Closely Related Tanacetum-Family Plants.</title>
        <authorList>
            <person name="Yamashiro T."/>
            <person name="Shiraishi A."/>
            <person name="Nakayama K."/>
            <person name="Satake H."/>
        </authorList>
    </citation>
    <scope>NUCLEOTIDE SEQUENCE</scope>
</reference>
<keyword evidence="4" id="KW-1185">Reference proteome</keyword>
<feature type="coiled-coil region" evidence="1">
    <location>
        <begin position="472"/>
        <end position="502"/>
    </location>
</feature>
<accession>A0ABQ5I214</accession>
<protein>
    <recommendedName>
        <fullName evidence="5">Synaptobrevin, longin-like domain protein</fullName>
    </recommendedName>
</protein>
<keyword evidence="1" id="KW-0175">Coiled coil</keyword>
<reference evidence="3" key="2">
    <citation type="submission" date="2022-01" db="EMBL/GenBank/DDBJ databases">
        <authorList>
            <person name="Yamashiro T."/>
            <person name="Shiraishi A."/>
            <person name="Satake H."/>
            <person name="Nakayama K."/>
        </authorList>
    </citation>
    <scope>NUCLEOTIDE SEQUENCE</scope>
</reference>
<proteinExistence type="predicted"/>
<evidence type="ECO:0000256" key="2">
    <source>
        <dbReference type="SAM" id="MobiDB-lite"/>
    </source>
</evidence>
<feature type="region of interest" description="Disordered" evidence="2">
    <location>
        <begin position="218"/>
        <end position="268"/>
    </location>
</feature>
<gene>
    <name evidence="3" type="ORF">Tco_1082490</name>
</gene>
<feature type="compositionally biased region" description="Basic and acidic residues" evidence="2">
    <location>
        <begin position="598"/>
        <end position="617"/>
    </location>
</feature>
<dbReference type="Proteomes" id="UP001151760">
    <property type="component" value="Unassembled WGS sequence"/>
</dbReference>
<evidence type="ECO:0000313" key="4">
    <source>
        <dbReference type="Proteomes" id="UP001151760"/>
    </source>
</evidence>
<comment type="caution">
    <text evidence="3">The sequence shown here is derived from an EMBL/GenBank/DDBJ whole genome shotgun (WGS) entry which is preliminary data.</text>
</comment>
<evidence type="ECO:0000313" key="3">
    <source>
        <dbReference type="EMBL" id="GJT93645.1"/>
    </source>
</evidence>
<sequence>MSNLKFAKTHNLVAFLEKPEESDGFEGIIDFLNASSIRYALTVNPTIYTLCIKQFWATAKAKTVNEEVQIQALVDGKKVIVTETSVRRALQLKDAEGTECLPNATIFAELERMGYENLTQKLTFYKAFFSPQWKFLIHTILKCLSAKTTAWNEFSSTMALAIICLTTNQKFNFSKYIFDNMVKNLEGGVKFLMYPRFIEGKGFFGRVTPLFQTMMVQAPEEPQKKQPRRKQRKDTEVLQPSGSTEPITDEATNKEHVPTHSNDPLLSGEDRLKLNELIELYTNLSQRVLDLENTKTSQAVEITKLMERVNKLEKRNKSRISGLKRLRKVGRSAQVVSSEDEGLGAQEDASNQGRKIADLEADAEVTLVDEAQGRNDDLMFDTRVFDEQEVEVEKTLIEIKAAKPKAVTTAATTTTTAVTIPKARGVVVQEPSKFTTTTSQPSQLPEAKDKGKEKMIEPEKPLKKKNQILVDEEIAQRLQEGLQAELEEEERLARQKEEEDNLISWDNTQAMMELMNKRKKHFAKLRAEEIRKKPPTKAQKRNQMCTYLKNMANYKHSQLKNKSFEEIQMLFDNTMKWVDSFVPMDSEVVEGSKSQTEGSKKRTREELESDSSKKQKIDKNVEVEVDDEAEMKKHMEIVPDDEVEIDAIPLATKSPIIVDWKIIKEGKMGYVQIIRADGSSRRYSSMIRMLQNIDREGLETLWKLVKAKDGNTRPEEAYERVLWGDLKVMFEPDVESEIWKNLQGYNVTVWKLFSSSGVHFVRFQNLHIFMLVEKKYPLTPATITKFLNKKLQTDHWNEMCYQLLKLMKKQVKNPRISAAGIKVNAATYNC</sequence>
<feature type="compositionally biased region" description="Polar residues" evidence="2">
    <location>
        <begin position="432"/>
        <end position="443"/>
    </location>
</feature>
<dbReference type="EMBL" id="BQNB010020221">
    <property type="protein sequence ID" value="GJT93645.1"/>
    <property type="molecule type" value="Genomic_DNA"/>
</dbReference>
<name>A0ABQ5I214_9ASTR</name>